<dbReference type="Proteomes" id="UP000326198">
    <property type="component" value="Unassembled WGS sequence"/>
</dbReference>
<sequence>MMSTCRRLCYTNPHINWTNLAGGSPAPGREDSHRRNSLLLEERKITMLLIVWSSLIASLSLYLVFGLTHRKSTPSVSRVKTDIKINPT</sequence>
<protein>
    <submittedName>
        <fullName evidence="2">Uncharacterized protein</fullName>
    </submittedName>
</protein>
<keyword evidence="1" id="KW-1133">Transmembrane helix</keyword>
<dbReference type="AlphaFoldDB" id="A0A5N7BL33"/>
<keyword evidence="1" id="KW-0812">Transmembrane</keyword>
<dbReference type="EMBL" id="ML736162">
    <property type="protein sequence ID" value="KAE8382496.1"/>
    <property type="molecule type" value="Genomic_DNA"/>
</dbReference>
<accession>A0A5N7BL33</accession>
<organism evidence="2 3">
    <name type="scientific">Aspergillus bertholletiae</name>
    <dbReference type="NCBI Taxonomy" id="1226010"/>
    <lineage>
        <taxon>Eukaryota</taxon>
        <taxon>Fungi</taxon>
        <taxon>Dikarya</taxon>
        <taxon>Ascomycota</taxon>
        <taxon>Pezizomycotina</taxon>
        <taxon>Eurotiomycetes</taxon>
        <taxon>Eurotiomycetidae</taxon>
        <taxon>Eurotiales</taxon>
        <taxon>Aspergillaceae</taxon>
        <taxon>Aspergillus</taxon>
        <taxon>Aspergillus subgen. Circumdati</taxon>
    </lineage>
</organism>
<evidence type="ECO:0000313" key="3">
    <source>
        <dbReference type="Proteomes" id="UP000326198"/>
    </source>
</evidence>
<keyword evidence="1" id="KW-0472">Membrane</keyword>
<reference evidence="2 3" key="1">
    <citation type="submission" date="2019-04" db="EMBL/GenBank/DDBJ databases">
        <title>Friends and foes A comparative genomics studyof 23 Aspergillus species from section Flavi.</title>
        <authorList>
            <consortium name="DOE Joint Genome Institute"/>
            <person name="Kjaerbolling I."/>
            <person name="Vesth T."/>
            <person name="Frisvad J.C."/>
            <person name="Nybo J.L."/>
            <person name="Theobald S."/>
            <person name="Kildgaard S."/>
            <person name="Isbrandt T."/>
            <person name="Kuo A."/>
            <person name="Sato A."/>
            <person name="Lyhne E.K."/>
            <person name="Kogle M.E."/>
            <person name="Wiebenga A."/>
            <person name="Kun R.S."/>
            <person name="Lubbers R.J."/>
            <person name="Makela M.R."/>
            <person name="Barry K."/>
            <person name="Chovatia M."/>
            <person name="Clum A."/>
            <person name="Daum C."/>
            <person name="Haridas S."/>
            <person name="He G."/>
            <person name="LaButti K."/>
            <person name="Lipzen A."/>
            <person name="Mondo S."/>
            <person name="Riley R."/>
            <person name="Salamov A."/>
            <person name="Simmons B.A."/>
            <person name="Magnuson J.K."/>
            <person name="Henrissat B."/>
            <person name="Mortensen U.H."/>
            <person name="Larsen T.O."/>
            <person name="Devries R.P."/>
            <person name="Grigoriev I.V."/>
            <person name="Machida M."/>
            <person name="Baker S.E."/>
            <person name="Andersen M.R."/>
        </authorList>
    </citation>
    <scope>NUCLEOTIDE SEQUENCE [LARGE SCALE GENOMIC DNA]</scope>
    <source>
        <strain evidence="2 3">IBT 29228</strain>
    </source>
</reference>
<proteinExistence type="predicted"/>
<feature type="transmembrane region" description="Helical" evidence="1">
    <location>
        <begin position="45"/>
        <end position="65"/>
    </location>
</feature>
<gene>
    <name evidence="2" type="ORF">BDV26DRAFT_253652</name>
</gene>
<keyword evidence="3" id="KW-1185">Reference proteome</keyword>
<name>A0A5N7BL33_9EURO</name>
<evidence type="ECO:0000313" key="2">
    <source>
        <dbReference type="EMBL" id="KAE8382496.1"/>
    </source>
</evidence>
<evidence type="ECO:0000256" key="1">
    <source>
        <dbReference type="SAM" id="Phobius"/>
    </source>
</evidence>